<name>A0ABQ4NLU0_9RHOB</name>
<organism evidence="1 2">
    <name type="scientific">Jannaschia pagri</name>
    <dbReference type="NCBI Taxonomy" id="2829797"/>
    <lineage>
        <taxon>Bacteria</taxon>
        <taxon>Pseudomonadati</taxon>
        <taxon>Pseudomonadota</taxon>
        <taxon>Alphaproteobacteria</taxon>
        <taxon>Rhodobacterales</taxon>
        <taxon>Roseobacteraceae</taxon>
        <taxon>Jannaschia</taxon>
    </lineage>
</organism>
<keyword evidence="2" id="KW-1185">Reference proteome</keyword>
<comment type="caution">
    <text evidence="1">The sequence shown here is derived from an EMBL/GenBank/DDBJ whole genome shotgun (WGS) entry which is preliminary data.</text>
</comment>
<evidence type="ECO:0000313" key="1">
    <source>
        <dbReference type="EMBL" id="GIT95378.1"/>
    </source>
</evidence>
<protein>
    <submittedName>
        <fullName evidence="1">Uncharacterized protein</fullName>
    </submittedName>
</protein>
<sequence>MAHEMGTISLDVIEVETTSRDNPAGIAAFDNSIIGTFAGHLPISLSNKLPPLQAWTPVSGTLLTLHYRRRDNWGQANTPYAQLLLRRLGLHPLAQGA</sequence>
<gene>
    <name evidence="1" type="ORF">JANAI62_20010</name>
</gene>
<evidence type="ECO:0000313" key="2">
    <source>
        <dbReference type="Proteomes" id="UP000786693"/>
    </source>
</evidence>
<dbReference type="Proteomes" id="UP000786693">
    <property type="component" value="Unassembled WGS sequence"/>
</dbReference>
<dbReference type="EMBL" id="BPFH01000003">
    <property type="protein sequence ID" value="GIT95378.1"/>
    <property type="molecule type" value="Genomic_DNA"/>
</dbReference>
<accession>A0ABQ4NLU0</accession>
<proteinExistence type="predicted"/>
<dbReference type="RefSeq" id="WP_220748870.1">
    <property type="nucleotide sequence ID" value="NZ_BPFH01000003.1"/>
</dbReference>
<reference evidence="1 2" key="1">
    <citation type="submission" date="2021-05" db="EMBL/GenBank/DDBJ databases">
        <title>Bacteria Genome sequencing.</title>
        <authorList>
            <person name="Takabe Y."/>
            <person name="Nakajima Y."/>
            <person name="Suzuki S."/>
            <person name="Shiozaki T."/>
        </authorList>
    </citation>
    <scope>NUCLEOTIDE SEQUENCE [LARGE SCALE GENOMIC DNA]</scope>
    <source>
        <strain evidence="1 2">AI_62</strain>
    </source>
</reference>